<feature type="compositionally biased region" description="Basic residues" evidence="1">
    <location>
        <begin position="10"/>
        <end position="22"/>
    </location>
</feature>
<reference evidence="2 3" key="2">
    <citation type="journal article" date="2012" name="PLoS Pathog.">
        <title>Diverse lifestyles and strategies of plant pathogenesis encoded in the genomes of eighteen Dothideomycetes fungi.</title>
        <authorList>
            <person name="Ohm R.A."/>
            <person name="Feau N."/>
            <person name="Henrissat B."/>
            <person name="Schoch C.L."/>
            <person name="Horwitz B.A."/>
            <person name="Barry K.W."/>
            <person name="Condon B.J."/>
            <person name="Copeland A.C."/>
            <person name="Dhillon B."/>
            <person name="Glaser F."/>
            <person name="Hesse C.N."/>
            <person name="Kosti I."/>
            <person name="LaButti K."/>
            <person name="Lindquist E.A."/>
            <person name="Lucas S."/>
            <person name="Salamov A.A."/>
            <person name="Bradshaw R.E."/>
            <person name="Ciuffetti L."/>
            <person name="Hamelin R.C."/>
            <person name="Kema G.H.J."/>
            <person name="Lawrence C."/>
            <person name="Scott J.A."/>
            <person name="Spatafora J.W."/>
            <person name="Turgeon B.G."/>
            <person name="de Wit P.J.G.M."/>
            <person name="Zhong S."/>
            <person name="Goodwin S.B."/>
            <person name="Grigoriev I.V."/>
        </authorList>
    </citation>
    <scope>NUCLEOTIDE SEQUENCE [LARGE SCALE GENOMIC DNA]</scope>
    <source>
        <strain evidence="3">NZE10 / CBS 128990</strain>
    </source>
</reference>
<keyword evidence="3" id="KW-1185">Reference proteome</keyword>
<gene>
    <name evidence="2" type="ORF">DOTSEDRAFT_74746</name>
</gene>
<name>N1PEF7_DOTSN</name>
<proteinExistence type="predicted"/>
<feature type="region of interest" description="Disordered" evidence="1">
    <location>
        <begin position="1"/>
        <end position="46"/>
    </location>
</feature>
<protein>
    <submittedName>
        <fullName evidence="2">Uncharacterized protein</fullName>
    </submittedName>
</protein>
<dbReference type="AlphaFoldDB" id="N1PEF7"/>
<organism evidence="2 3">
    <name type="scientific">Dothistroma septosporum (strain NZE10 / CBS 128990)</name>
    <name type="common">Red band needle blight fungus</name>
    <name type="synonym">Mycosphaerella pini</name>
    <dbReference type="NCBI Taxonomy" id="675120"/>
    <lineage>
        <taxon>Eukaryota</taxon>
        <taxon>Fungi</taxon>
        <taxon>Dikarya</taxon>
        <taxon>Ascomycota</taxon>
        <taxon>Pezizomycotina</taxon>
        <taxon>Dothideomycetes</taxon>
        <taxon>Dothideomycetidae</taxon>
        <taxon>Mycosphaerellales</taxon>
        <taxon>Mycosphaerellaceae</taxon>
        <taxon>Dothistroma</taxon>
    </lineage>
</organism>
<dbReference type="EMBL" id="KB446544">
    <property type="protein sequence ID" value="EME39985.1"/>
    <property type="molecule type" value="Genomic_DNA"/>
</dbReference>
<evidence type="ECO:0000313" key="3">
    <source>
        <dbReference type="Proteomes" id="UP000016933"/>
    </source>
</evidence>
<sequence length="59" mass="6909">MQRRPGSNQIRRRSKREFKAKLHNYSQQGRRSPHSPGQHIIGRPLSAQPWRTAALVHEI</sequence>
<dbReference type="HOGENOM" id="CLU_2960710_0_0_1"/>
<reference evidence="3" key="1">
    <citation type="journal article" date="2012" name="PLoS Genet.">
        <title>The genomes of the fungal plant pathogens Cladosporium fulvum and Dothistroma septosporum reveal adaptation to different hosts and lifestyles but also signatures of common ancestry.</title>
        <authorList>
            <person name="de Wit P.J.G.M."/>
            <person name="van der Burgt A."/>
            <person name="Oekmen B."/>
            <person name="Stergiopoulos I."/>
            <person name="Abd-Elsalam K.A."/>
            <person name="Aerts A.L."/>
            <person name="Bahkali A.H."/>
            <person name="Beenen H.G."/>
            <person name="Chettri P."/>
            <person name="Cox M.P."/>
            <person name="Datema E."/>
            <person name="de Vries R.P."/>
            <person name="Dhillon B."/>
            <person name="Ganley A.R."/>
            <person name="Griffiths S.A."/>
            <person name="Guo Y."/>
            <person name="Hamelin R.C."/>
            <person name="Henrissat B."/>
            <person name="Kabir M.S."/>
            <person name="Jashni M.K."/>
            <person name="Kema G."/>
            <person name="Klaubauf S."/>
            <person name="Lapidus A."/>
            <person name="Levasseur A."/>
            <person name="Lindquist E."/>
            <person name="Mehrabi R."/>
            <person name="Ohm R.A."/>
            <person name="Owen T.J."/>
            <person name="Salamov A."/>
            <person name="Schwelm A."/>
            <person name="Schijlen E."/>
            <person name="Sun H."/>
            <person name="van den Burg H.A."/>
            <person name="van Ham R.C.H.J."/>
            <person name="Zhang S."/>
            <person name="Goodwin S.B."/>
            <person name="Grigoriev I.V."/>
            <person name="Collemare J."/>
            <person name="Bradshaw R.E."/>
        </authorList>
    </citation>
    <scope>NUCLEOTIDE SEQUENCE [LARGE SCALE GENOMIC DNA]</scope>
    <source>
        <strain evidence="3">NZE10 / CBS 128990</strain>
    </source>
</reference>
<evidence type="ECO:0000256" key="1">
    <source>
        <dbReference type="SAM" id="MobiDB-lite"/>
    </source>
</evidence>
<dbReference type="Proteomes" id="UP000016933">
    <property type="component" value="Unassembled WGS sequence"/>
</dbReference>
<evidence type="ECO:0000313" key="2">
    <source>
        <dbReference type="EMBL" id="EME39985.1"/>
    </source>
</evidence>
<accession>N1PEF7</accession>